<accession>A0ABW4D9H7</accession>
<sequence length="75" mass="8942">MIDEQKRLSLFSPSVPTGVTQREISFRNHSVEDLQQRKVQLGKTIYIVQSCYIGKDTLRDKIRRLVLRKWEDEQH</sequence>
<name>A0ABW4D9H7_9BACL</name>
<organism evidence="1 2">
    <name type="scientific">Paenibacillus farraposensis</name>
    <dbReference type="NCBI Taxonomy" id="2807095"/>
    <lineage>
        <taxon>Bacteria</taxon>
        <taxon>Bacillati</taxon>
        <taxon>Bacillota</taxon>
        <taxon>Bacilli</taxon>
        <taxon>Bacillales</taxon>
        <taxon>Paenibacillaceae</taxon>
        <taxon>Paenibacillus</taxon>
    </lineage>
</organism>
<protein>
    <submittedName>
        <fullName evidence="1">Uncharacterized protein</fullName>
    </submittedName>
</protein>
<dbReference type="Proteomes" id="UP001597340">
    <property type="component" value="Unassembled WGS sequence"/>
</dbReference>
<dbReference type="RefSeq" id="WP_229526316.1">
    <property type="nucleotide sequence ID" value="NZ_JAFFQR010000112.1"/>
</dbReference>
<comment type="caution">
    <text evidence="1">The sequence shown here is derived from an EMBL/GenBank/DDBJ whole genome shotgun (WGS) entry which is preliminary data.</text>
</comment>
<proteinExistence type="predicted"/>
<gene>
    <name evidence="1" type="ORF">ACFQ5D_02510</name>
</gene>
<keyword evidence="2" id="KW-1185">Reference proteome</keyword>
<evidence type="ECO:0000313" key="2">
    <source>
        <dbReference type="Proteomes" id="UP001597340"/>
    </source>
</evidence>
<dbReference type="EMBL" id="JBHTNZ010000002">
    <property type="protein sequence ID" value="MFD1460339.1"/>
    <property type="molecule type" value="Genomic_DNA"/>
</dbReference>
<reference evidence="2" key="1">
    <citation type="journal article" date="2019" name="Int. J. Syst. Evol. Microbiol.">
        <title>The Global Catalogue of Microorganisms (GCM) 10K type strain sequencing project: providing services to taxonomists for standard genome sequencing and annotation.</title>
        <authorList>
            <consortium name="The Broad Institute Genomics Platform"/>
            <consortium name="The Broad Institute Genome Sequencing Center for Infectious Disease"/>
            <person name="Wu L."/>
            <person name="Ma J."/>
        </authorList>
    </citation>
    <scope>NUCLEOTIDE SEQUENCE [LARGE SCALE GENOMIC DNA]</scope>
    <source>
        <strain evidence="2">CCM 9147</strain>
    </source>
</reference>
<evidence type="ECO:0000313" key="1">
    <source>
        <dbReference type="EMBL" id="MFD1460339.1"/>
    </source>
</evidence>